<dbReference type="VEuPathDB" id="FungiDB:SPRG_20882"/>
<keyword evidence="3" id="KW-1185">Reference proteome</keyword>
<dbReference type="KEGG" id="spar:SPRG_20882"/>
<organism evidence="2 3">
    <name type="scientific">Saprolegnia parasitica (strain CBS 223.65)</name>
    <dbReference type="NCBI Taxonomy" id="695850"/>
    <lineage>
        <taxon>Eukaryota</taxon>
        <taxon>Sar</taxon>
        <taxon>Stramenopiles</taxon>
        <taxon>Oomycota</taxon>
        <taxon>Saprolegniomycetes</taxon>
        <taxon>Saprolegniales</taxon>
        <taxon>Saprolegniaceae</taxon>
        <taxon>Saprolegnia</taxon>
    </lineage>
</organism>
<accession>A0A067C412</accession>
<gene>
    <name evidence="2" type="ORF">SPRG_20882</name>
</gene>
<dbReference type="GeneID" id="24141876"/>
<sequence length="73" mass="8716">MSQYERAEIRRVHRDGTATVEYIKSGKTEKRVAKLKHTDRDERDDESPPRRPPECMDRRPERPSAQSRQPQRL</sequence>
<feature type="compositionally biased region" description="Basic and acidic residues" evidence="1">
    <location>
        <begin position="24"/>
        <end position="62"/>
    </location>
</feature>
<dbReference type="Proteomes" id="UP000030745">
    <property type="component" value="Unassembled WGS sequence"/>
</dbReference>
<feature type="compositionally biased region" description="Polar residues" evidence="1">
    <location>
        <begin position="64"/>
        <end position="73"/>
    </location>
</feature>
<name>A0A067C412_SAPPC</name>
<protein>
    <submittedName>
        <fullName evidence="2">Uncharacterized protein</fullName>
    </submittedName>
</protein>
<evidence type="ECO:0000313" key="2">
    <source>
        <dbReference type="EMBL" id="KDO23880.1"/>
    </source>
</evidence>
<proteinExistence type="predicted"/>
<dbReference type="AlphaFoldDB" id="A0A067C412"/>
<evidence type="ECO:0000256" key="1">
    <source>
        <dbReference type="SAM" id="MobiDB-lite"/>
    </source>
</evidence>
<evidence type="ECO:0000313" key="3">
    <source>
        <dbReference type="Proteomes" id="UP000030745"/>
    </source>
</evidence>
<reference evidence="2 3" key="1">
    <citation type="journal article" date="2013" name="PLoS Genet.">
        <title>Distinctive expansion of potential virulence genes in the genome of the oomycete fish pathogen Saprolegnia parasitica.</title>
        <authorList>
            <person name="Jiang R.H."/>
            <person name="de Bruijn I."/>
            <person name="Haas B.J."/>
            <person name="Belmonte R."/>
            <person name="Lobach L."/>
            <person name="Christie J."/>
            <person name="van den Ackerveken G."/>
            <person name="Bottin A."/>
            <person name="Bulone V."/>
            <person name="Diaz-Moreno S.M."/>
            <person name="Dumas B."/>
            <person name="Fan L."/>
            <person name="Gaulin E."/>
            <person name="Govers F."/>
            <person name="Grenville-Briggs L.J."/>
            <person name="Horner N.R."/>
            <person name="Levin J.Z."/>
            <person name="Mammella M."/>
            <person name="Meijer H.J."/>
            <person name="Morris P."/>
            <person name="Nusbaum C."/>
            <person name="Oome S."/>
            <person name="Phillips A.J."/>
            <person name="van Rooyen D."/>
            <person name="Rzeszutek E."/>
            <person name="Saraiva M."/>
            <person name="Secombes C.J."/>
            <person name="Seidl M.F."/>
            <person name="Snel B."/>
            <person name="Stassen J.H."/>
            <person name="Sykes S."/>
            <person name="Tripathy S."/>
            <person name="van den Berg H."/>
            <person name="Vega-Arreguin J.C."/>
            <person name="Wawra S."/>
            <person name="Young S.K."/>
            <person name="Zeng Q."/>
            <person name="Dieguez-Uribeondo J."/>
            <person name="Russ C."/>
            <person name="Tyler B.M."/>
            <person name="van West P."/>
        </authorList>
    </citation>
    <scope>NUCLEOTIDE SEQUENCE [LARGE SCALE GENOMIC DNA]</scope>
    <source>
        <strain evidence="2 3">CBS 223.65</strain>
    </source>
</reference>
<feature type="region of interest" description="Disordered" evidence="1">
    <location>
        <begin position="20"/>
        <end position="73"/>
    </location>
</feature>
<dbReference type="RefSeq" id="XP_012205410.1">
    <property type="nucleotide sequence ID" value="XM_012350020.1"/>
</dbReference>
<dbReference type="EMBL" id="KK583248">
    <property type="protein sequence ID" value="KDO23880.1"/>
    <property type="molecule type" value="Genomic_DNA"/>
</dbReference>